<gene>
    <name evidence="2" type="ORF">BOKJ2_LOCUS9043</name>
</gene>
<accession>A0A811L0I2</accession>
<evidence type="ECO:0000313" key="2">
    <source>
        <dbReference type="EMBL" id="CAD5220636.1"/>
    </source>
</evidence>
<keyword evidence="3" id="KW-1185">Reference proteome</keyword>
<evidence type="ECO:0000256" key="1">
    <source>
        <dbReference type="SAM" id="SignalP"/>
    </source>
</evidence>
<dbReference type="EMBL" id="CAJFDH010000004">
    <property type="protein sequence ID" value="CAD5220636.1"/>
    <property type="molecule type" value="Genomic_DNA"/>
</dbReference>
<feature type="chain" id="PRO_5036221176" description="Peptidase A1 domain-containing protein" evidence="1">
    <location>
        <begin position="18"/>
        <end position="364"/>
    </location>
</feature>
<feature type="signal peptide" evidence="1">
    <location>
        <begin position="1"/>
        <end position="17"/>
    </location>
</feature>
<dbReference type="Proteomes" id="UP000614601">
    <property type="component" value="Unassembled WGS sequence"/>
</dbReference>
<dbReference type="InterPro" id="IPR021109">
    <property type="entry name" value="Peptidase_aspartic_dom_sf"/>
</dbReference>
<proteinExistence type="predicted"/>
<dbReference type="AlphaFoldDB" id="A0A811L0I2"/>
<reference evidence="2" key="1">
    <citation type="submission" date="2020-09" db="EMBL/GenBank/DDBJ databases">
        <authorList>
            <person name="Kikuchi T."/>
        </authorList>
    </citation>
    <scope>NUCLEOTIDE SEQUENCE</scope>
    <source>
        <strain evidence="2">SH1</strain>
    </source>
</reference>
<evidence type="ECO:0008006" key="4">
    <source>
        <dbReference type="Google" id="ProtNLM"/>
    </source>
</evidence>
<comment type="caution">
    <text evidence="2">The sequence shown here is derived from an EMBL/GenBank/DDBJ whole genome shotgun (WGS) entry which is preliminary data.</text>
</comment>
<dbReference type="Gene3D" id="2.40.70.10">
    <property type="entry name" value="Acid Proteases"/>
    <property type="match status" value="1"/>
</dbReference>
<evidence type="ECO:0000313" key="3">
    <source>
        <dbReference type="Proteomes" id="UP000614601"/>
    </source>
</evidence>
<name>A0A811L0I2_9BILA</name>
<dbReference type="EMBL" id="CAJFCW020000004">
    <property type="protein sequence ID" value="CAG9113985.1"/>
    <property type="molecule type" value="Genomic_DNA"/>
</dbReference>
<sequence>MLIFVILLACVVKSYKGNVIEINTSYQALVSDAFYFGSNCQGIAITFSINDADIFVADGKCDVKSQCPKYCNIQAFCNEFCNPLCCLSLAEVNKRCDYSNYSSYDRNSTSFSMTSEYIQSNGLAGILVKDDIHFLTTNNSYVSFYGKSFYLQVKWLLDNYVVFGSSNKIGLGLSRKRSNFLQDLYAAKQIARSVATISWHKDTIFPSIIFGDYNDKYCTGGWKYLTPVDETTWMFDANQFEFVTIRRSYSYRLMFSEFTPIRIPVKHVQQLLYESKLHFLAKGLYVVEDKGAYNYTWSLKSTTISVKPIGSKTDSILVQPLQPNPDNLQFILGFDLFYKYCLALDYGRKQMALADCEIGLDNDI</sequence>
<dbReference type="SUPFAM" id="SSF50630">
    <property type="entry name" value="Acid proteases"/>
    <property type="match status" value="1"/>
</dbReference>
<protein>
    <recommendedName>
        <fullName evidence="4">Peptidase A1 domain-containing protein</fullName>
    </recommendedName>
</protein>
<organism evidence="2 3">
    <name type="scientific">Bursaphelenchus okinawaensis</name>
    <dbReference type="NCBI Taxonomy" id="465554"/>
    <lineage>
        <taxon>Eukaryota</taxon>
        <taxon>Metazoa</taxon>
        <taxon>Ecdysozoa</taxon>
        <taxon>Nematoda</taxon>
        <taxon>Chromadorea</taxon>
        <taxon>Rhabditida</taxon>
        <taxon>Tylenchina</taxon>
        <taxon>Tylenchomorpha</taxon>
        <taxon>Aphelenchoidea</taxon>
        <taxon>Aphelenchoididae</taxon>
        <taxon>Bursaphelenchus</taxon>
    </lineage>
</organism>
<dbReference type="OrthoDB" id="5908659at2759"/>
<keyword evidence="1" id="KW-0732">Signal</keyword>
<dbReference type="Proteomes" id="UP000783686">
    <property type="component" value="Unassembled WGS sequence"/>
</dbReference>